<keyword evidence="2" id="KW-0347">Helicase</keyword>
<dbReference type="PANTHER" id="PTHR47835:SF3">
    <property type="entry name" value="HELICASE FOR MEIOSIS 1"/>
    <property type="match status" value="1"/>
</dbReference>
<name>A0A2N6NDB0_BEABA</name>
<evidence type="ECO:0000313" key="3">
    <source>
        <dbReference type="Proteomes" id="UP000235728"/>
    </source>
</evidence>
<dbReference type="GO" id="GO:0016787">
    <property type="term" value="F:hydrolase activity"/>
    <property type="evidence" value="ECO:0007669"/>
    <property type="project" value="UniProtKB-KW"/>
</dbReference>
<gene>
    <name evidence="2" type="primary">HFM1</name>
    <name evidence="2" type="ORF">BM221_008629</name>
</gene>
<keyword evidence="2" id="KW-0378">Hydrolase</keyword>
<dbReference type="GO" id="GO:0043138">
    <property type="term" value="F:3'-5' DNA helicase activity"/>
    <property type="evidence" value="ECO:0007669"/>
    <property type="project" value="UniProtKB-EC"/>
</dbReference>
<evidence type="ECO:0000259" key="1">
    <source>
        <dbReference type="SMART" id="SM00973"/>
    </source>
</evidence>
<dbReference type="InterPro" id="IPR052247">
    <property type="entry name" value="Meiotic_Crossover_Helicase"/>
</dbReference>
<comment type="caution">
    <text evidence="2">The sequence shown here is derived from an EMBL/GenBank/DDBJ whole genome shotgun (WGS) entry which is preliminary data.</text>
</comment>
<evidence type="ECO:0000313" key="2">
    <source>
        <dbReference type="EMBL" id="PMB65273.1"/>
    </source>
</evidence>
<dbReference type="SMART" id="SM00973">
    <property type="entry name" value="Sec63"/>
    <property type="match status" value="1"/>
</dbReference>
<organism evidence="2 3">
    <name type="scientific">Beauveria bassiana</name>
    <name type="common">White muscardine disease fungus</name>
    <name type="synonym">Tritirachium shiotae</name>
    <dbReference type="NCBI Taxonomy" id="176275"/>
    <lineage>
        <taxon>Eukaryota</taxon>
        <taxon>Fungi</taxon>
        <taxon>Dikarya</taxon>
        <taxon>Ascomycota</taxon>
        <taxon>Pezizomycotina</taxon>
        <taxon>Sordariomycetes</taxon>
        <taxon>Hypocreomycetidae</taxon>
        <taxon>Hypocreales</taxon>
        <taxon>Cordycipitaceae</taxon>
        <taxon>Beauveria</taxon>
    </lineage>
</organism>
<reference evidence="2 3" key="1">
    <citation type="journal article" date="2016" name="Appl. Microbiol. Biotechnol.">
        <title>Characterization of T-DNA insertion mutants with decreased virulence in the entomopathogenic fungus Beauveria bassiana JEF-007.</title>
        <authorList>
            <person name="Kim S."/>
            <person name="Lee S.J."/>
            <person name="Nai Y.S."/>
            <person name="Yu J.S."/>
            <person name="Lee M.R."/>
            <person name="Yang Y.T."/>
            <person name="Kim J.S."/>
        </authorList>
    </citation>
    <scope>NUCLEOTIDE SEQUENCE [LARGE SCALE GENOMIC DNA]</scope>
    <source>
        <strain evidence="2 3">JEF-007</strain>
    </source>
</reference>
<keyword evidence="2" id="KW-0067">ATP-binding</keyword>
<dbReference type="Proteomes" id="UP000235728">
    <property type="component" value="Unassembled WGS sequence"/>
</dbReference>
<dbReference type="GO" id="GO:0051321">
    <property type="term" value="P:meiotic cell cycle"/>
    <property type="evidence" value="ECO:0007669"/>
    <property type="project" value="UniProtKB-KW"/>
</dbReference>
<dbReference type="EMBL" id="MRVG01000010">
    <property type="protein sequence ID" value="PMB65273.1"/>
    <property type="molecule type" value="Genomic_DNA"/>
</dbReference>
<keyword evidence="2" id="KW-0547">Nucleotide-binding</keyword>
<dbReference type="OMA" id="HKVAGFP"/>
<protein>
    <submittedName>
        <fullName evidence="2">ATP-dependent DNA helicase MER3</fullName>
    </submittedName>
</protein>
<dbReference type="InterPro" id="IPR004179">
    <property type="entry name" value="Sec63-dom"/>
</dbReference>
<feature type="domain" description="SEC63" evidence="1">
    <location>
        <begin position="1"/>
        <end position="349"/>
    </location>
</feature>
<accession>A0A2N6NDB0</accession>
<dbReference type="AlphaFoldDB" id="A0A2N6NDB0"/>
<proteinExistence type="predicted"/>
<dbReference type="SUPFAM" id="SSF158702">
    <property type="entry name" value="Sec63 N-terminal domain-like"/>
    <property type="match status" value="1"/>
</dbReference>
<dbReference type="PANTHER" id="PTHR47835">
    <property type="entry name" value="HFM1, ATP DEPENDENT DNA HELICASE HOMOLOG"/>
    <property type="match status" value="1"/>
</dbReference>
<sequence>MDNFDEIRTRYQLAPPTFANICKIGPRPERSAIFQTACTAIELQTFAIRPAERAWLRYVNEHTGIPYPISEPVAEPWHKASLVVQIDLSGQPWPAKLTQAARKELHSDRGRIYRVFDQVLRCIIDVLGHRGDGRGVCAGLDVLRSLHAKVWEGSGTSGAELLQVEGIGPARLKKLDDAGVRTIRRLAGLEGYHIERLMSRNPPYGQTMVRQLAGFPLLTLQVESLGQSEKKATMVAGGGGGSGDVGDGSGLWMVRVVMGFENKAVPVWKKKTPWVSCVMEGRGEGEEKGRLMWFWRGSVKRLDVGSGGAGGGGGKEVVVGVAGYQGCKVRVTLACEVVVGTMVQKDLEL</sequence>
<dbReference type="Gene3D" id="1.10.3380.10">
    <property type="entry name" value="Sec63 N-terminal domain-like domain"/>
    <property type="match status" value="1"/>
</dbReference>
<dbReference type="Pfam" id="PF02889">
    <property type="entry name" value="Sec63"/>
    <property type="match status" value="1"/>
</dbReference>